<dbReference type="Proteomes" id="UP001152523">
    <property type="component" value="Unassembled WGS sequence"/>
</dbReference>
<name>A0AAV0E611_9ASTE</name>
<evidence type="ECO:0008006" key="4">
    <source>
        <dbReference type="Google" id="ProtNLM"/>
    </source>
</evidence>
<organism evidence="2 3">
    <name type="scientific">Cuscuta epithymum</name>
    <dbReference type="NCBI Taxonomy" id="186058"/>
    <lineage>
        <taxon>Eukaryota</taxon>
        <taxon>Viridiplantae</taxon>
        <taxon>Streptophyta</taxon>
        <taxon>Embryophyta</taxon>
        <taxon>Tracheophyta</taxon>
        <taxon>Spermatophyta</taxon>
        <taxon>Magnoliopsida</taxon>
        <taxon>eudicotyledons</taxon>
        <taxon>Gunneridae</taxon>
        <taxon>Pentapetalae</taxon>
        <taxon>asterids</taxon>
        <taxon>lamiids</taxon>
        <taxon>Solanales</taxon>
        <taxon>Convolvulaceae</taxon>
        <taxon>Cuscuteae</taxon>
        <taxon>Cuscuta</taxon>
        <taxon>Cuscuta subgen. Cuscuta</taxon>
    </lineage>
</organism>
<keyword evidence="3" id="KW-1185">Reference proteome</keyword>
<sequence length="143" mass="16914">MEDIEWEQRHHVLTHIISSPEPTPPPLYSQFFISTQVPCYLNWHYPPLLCPRPLLRKWALSRFLNRLTAPETSWRSQCPYSQPPPVVLAKGLEAANWGDEEKREYAMKRVRRRPLARRLHPFFAVMVPNILALSLFLWNPFPD</sequence>
<dbReference type="EMBL" id="CAMAPF010000219">
    <property type="protein sequence ID" value="CAH9114207.1"/>
    <property type="molecule type" value="Genomic_DNA"/>
</dbReference>
<accession>A0AAV0E611</accession>
<dbReference type="PANTHER" id="PTHR38364">
    <property type="entry name" value="OSJNBA0022H21.9 PROTEIN"/>
    <property type="match status" value="1"/>
</dbReference>
<evidence type="ECO:0000256" key="1">
    <source>
        <dbReference type="SAM" id="Phobius"/>
    </source>
</evidence>
<proteinExistence type="predicted"/>
<reference evidence="2" key="1">
    <citation type="submission" date="2022-07" db="EMBL/GenBank/DDBJ databases">
        <authorList>
            <person name="Macas J."/>
            <person name="Novak P."/>
            <person name="Neumann P."/>
        </authorList>
    </citation>
    <scope>NUCLEOTIDE SEQUENCE</scope>
</reference>
<keyword evidence="1" id="KW-1133">Transmembrane helix</keyword>
<feature type="transmembrane region" description="Helical" evidence="1">
    <location>
        <begin position="119"/>
        <end position="138"/>
    </location>
</feature>
<protein>
    <recommendedName>
        <fullName evidence="4">Transmembrane protein</fullName>
    </recommendedName>
</protein>
<evidence type="ECO:0000313" key="2">
    <source>
        <dbReference type="EMBL" id="CAH9114207.1"/>
    </source>
</evidence>
<dbReference type="PANTHER" id="PTHR38364:SF1">
    <property type="entry name" value="OS04G0475300 PROTEIN"/>
    <property type="match status" value="1"/>
</dbReference>
<comment type="caution">
    <text evidence="2">The sequence shown here is derived from an EMBL/GenBank/DDBJ whole genome shotgun (WGS) entry which is preliminary data.</text>
</comment>
<gene>
    <name evidence="2" type="ORF">CEPIT_LOCUS20596</name>
</gene>
<dbReference type="AlphaFoldDB" id="A0AAV0E611"/>
<keyword evidence="1" id="KW-0472">Membrane</keyword>
<evidence type="ECO:0000313" key="3">
    <source>
        <dbReference type="Proteomes" id="UP001152523"/>
    </source>
</evidence>
<keyword evidence="1" id="KW-0812">Transmembrane</keyword>